<dbReference type="PANTHER" id="PTHR41349:SF1">
    <property type="entry name" value="PROTEIN CBG08683"/>
    <property type="match status" value="1"/>
</dbReference>
<evidence type="ECO:0000313" key="2">
    <source>
        <dbReference type="Proteomes" id="UP000230423"/>
    </source>
</evidence>
<proteinExistence type="predicted"/>
<protein>
    <submittedName>
        <fullName evidence="1">Uncharacterized protein</fullName>
    </submittedName>
</protein>
<reference evidence="1 2" key="1">
    <citation type="submission" date="2015-09" db="EMBL/GenBank/DDBJ databases">
        <title>Draft genome of the parasitic nematode Teladorsagia circumcincta isolate WARC Sus (inbred).</title>
        <authorList>
            <person name="Mitreva M."/>
        </authorList>
    </citation>
    <scope>NUCLEOTIDE SEQUENCE [LARGE SCALE GENOMIC DNA]</scope>
    <source>
        <strain evidence="1 2">S</strain>
    </source>
</reference>
<dbReference type="Gene3D" id="3.60.10.10">
    <property type="entry name" value="Endonuclease/exonuclease/phosphatase"/>
    <property type="match status" value="1"/>
</dbReference>
<keyword evidence="2" id="KW-1185">Reference proteome</keyword>
<dbReference type="InterPro" id="IPR036691">
    <property type="entry name" value="Endo/exonu/phosph_ase_sf"/>
</dbReference>
<sequence length="98" mass="11678">MHSLTNRFACARRDHGNWMVEWPATKIAESMGLKDSFRELYPNVTEVPGYTWSTVNKYLQDWEFNIPEPQDRIDFIYYKGYEHCINSNRFHPYIEGPG</sequence>
<dbReference type="OrthoDB" id="276515at2759"/>
<dbReference type="EMBL" id="KZ346269">
    <property type="protein sequence ID" value="PIO70431.1"/>
    <property type="molecule type" value="Genomic_DNA"/>
</dbReference>
<dbReference type="Proteomes" id="UP000230423">
    <property type="component" value="Unassembled WGS sequence"/>
</dbReference>
<accession>A0A2G9UJK0</accession>
<dbReference type="PANTHER" id="PTHR41349">
    <property type="match status" value="1"/>
</dbReference>
<gene>
    <name evidence="1" type="ORF">TELCIR_07715</name>
</gene>
<name>A0A2G9UJK0_TELCI</name>
<dbReference type="AlphaFoldDB" id="A0A2G9UJK0"/>
<evidence type="ECO:0000313" key="1">
    <source>
        <dbReference type="EMBL" id="PIO70431.1"/>
    </source>
</evidence>
<organism evidence="1 2">
    <name type="scientific">Teladorsagia circumcincta</name>
    <name type="common">Brown stomach worm</name>
    <name type="synonym">Ostertagia circumcincta</name>
    <dbReference type="NCBI Taxonomy" id="45464"/>
    <lineage>
        <taxon>Eukaryota</taxon>
        <taxon>Metazoa</taxon>
        <taxon>Ecdysozoa</taxon>
        <taxon>Nematoda</taxon>
        <taxon>Chromadorea</taxon>
        <taxon>Rhabditida</taxon>
        <taxon>Rhabditina</taxon>
        <taxon>Rhabditomorpha</taxon>
        <taxon>Strongyloidea</taxon>
        <taxon>Trichostrongylidae</taxon>
        <taxon>Teladorsagia</taxon>
    </lineage>
</organism>